<reference evidence="1 2" key="1">
    <citation type="submission" date="2014-04" db="EMBL/GenBank/DDBJ databases">
        <authorList>
            <consortium name="DOE Joint Genome Institute"/>
            <person name="Kuo A."/>
            <person name="Kohler A."/>
            <person name="Costa M.D."/>
            <person name="Nagy L.G."/>
            <person name="Floudas D."/>
            <person name="Copeland A."/>
            <person name="Barry K.W."/>
            <person name="Cichocki N."/>
            <person name="Veneault-Fourrey C."/>
            <person name="LaButti K."/>
            <person name="Lindquist E.A."/>
            <person name="Lipzen A."/>
            <person name="Lundell T."/>
            <person name="Morin E."/>
            <person name="Murat C."/>
            <person name="Sun H."/>
            <person name="Tunlid A."/>
            <person name="Henrissat B."/>
            <person name="Grigoriev I.V."/>
            <person name="Hibbett D.S."/>
            <person name="Martin F."/>
            <person name="Nordberg H.P."/>
            <person name="Cantor M.N."/>
            <person name="Hua S.X."/>
        </authorList>
    </citation>
    <scope>NUCLEOTIDE SEQUENCE [LARGE SCALE GENOMIC DNA]</scope>
    <source>
        <strain evidence="1 2">Marx 270</strain>
    </source>
</reference>
<dbReference type="EMBL" id="KN831944">
    <property type="protein sequence ID" value="KIO14535.1"/>
    <property type="molecule type" value="Genomic_DNA"/>
</dbReference>
<gene>
    <name evidence="1" type="ORF">M404DRAFT_991291</name>
</gene>
<evidence type="ECO:0000313" key="1">
    <source>
        <dbReference type="EMBL" id="KIO14535.1"/>
    </source>
</evidence>
<dbReference type="InterPro" id="IPR032675">
    <property type="entry name" value="LRR_dom_sf"/>
</dbReference>
<evidence type="ECO:0000313" key="2">
    <source>
        <dbReference type="Proteomes" id="UP000054217"/>
    </source>
</evidence>
<dbReference type="InParanoid" id="A0A0C3PK08"/>
<organism evidence="1 2">
    <name type="scientific">Pisolithus tinctorius Marx 270</name>
    <dbReference type="NCBI Taxonomy" id="870435"/>
    <lineage>
        <taxon>Eukaryota</taxon>
        <taxon>Fungi</taxon>
        <taxon>Dikarya</taxon>
        <taxon>Basidiomycota</taxon>
        <taxon>Agaricomycotina</taxon>
        <taxon>Agaricomycetes</taxon>
        <taxon>Agaricomycetidae</taxon>
        <taxon>Boletales</taxon>
        <taxon>Sclerodermatineae</taxon>
        <taxon>Pisolithaceae</taxon>
        <taxon>Pisolithus</taxon>
    </lineage>
</organism>
<keyword evidence="2" id="KW-1185">Reference proteome</keyword>
<dbReference type="AlphaFoldDB" id="A0A0C3PK08"/>
<dbReference type="HOGENOM" id="CLU_850257_0_0_1"/>
<sequence length="327" mass="36904">MRTLWDVLFPSLRRATIHTTQQCDYLPFLDRHHARMLENLDLGESIKLDHFLAPASLKTLRLQCSPLIASLLPSRSSLRTLTELSIFGSSGALLPDSIHLPLLDSLTVALEDPRSFLAAIVTPRLTYFNYMQPPKEDLCWSTVFADLEEKFSNVQHLCLKTPENSPLYTNTSADGAFAICAAFPGVRHAEMDAYEFISFCWAEEEGSSKAIADRWMHLEHLSLEQCGCWIPDSFVKWLGDRQVEGRPTLQVTLFNFDTKGKPNCPWMISLYNSLHEYCLLEMHDVPLTLHLTVRPSDSVIYGNPPIPGMLASAISTEFARATIEMDL</sequence>
<protein>
    <recommendedName>
        <fullName evidence="3">F-box domain-containing protein</fullName>
    </recommendedName>
</protein>
<dbReference type="STRING" id="870435.A0A0C3PK08"/>
<dbReference type="Proteomes" id="UP000054217">
    <property type="component" value="Unassembled WGS sequence"/>
</dbReference>
<reference evidence="2" key="2">
    <citation type="submission" date="2015-01" db="EMBL/GenBank/DDBJ databases">
        <title>Evolutionary Origins and Diversification of the Mycorrhizal Mutualists.</title>
        <authorList>
            <consortium name="DOE Joint Genome Institute"/>
            <consortium name="Mycorrhizal Genomics Consortium"/>
            <person name="Kohler A."/>
            <person name="Kuo A."/>
            <person name="Nagy L.G."/>
            <person name="Floudas D."/>
            <person name="Copeland A."/>
            <person name="Barry K.W."/>
            <person name="Cichocki N."/>
            <person name="Veneault-Fourrey C."/>
            <person name="LaButti K."/>
            <person name="Lindquist E.A."/>
            <person name="Lipzen A."/>
            <person name="Lundell T."/>
            <person name="Morin E."/>
            <person name="Murat C."/>
            <person name="Riley R."/>
            <person name="Ohm R."/>
            <person name="Sun H."/>
            <person name="Tunlid A."/>
            <person name="Henrissat B."/>
            <person name="Grigoriev I.V."/>
            <person name="Hibbett D.S."/>
            <person name="Martin F."/>
        </authorList>
    </citation>
    <scope>NUCLEOTIDE SEQUENCE [LARGE SCALE GENOMIC DNA]</scope>
    <source>
        <strain evidence="2">Marx 270</strain>
    </source>
</reference>
<dbReference type="Gene3D" id="3.80.10.10">
    <property type="entry name" value="Ribonuclease Inhibitor"/>
    <property type="match status" value="1"/>
</dbReference>
<proteinExistence type="predicted"/>
<name>A0A0C3PK08_PISTI</name>
<accession>A0A0C3PK08</accession>
<evidence type="ECO:0008006" key="3">
    <source>
        <dbReference type="Google" id="ProtNLM"/>
    </source>
</evidence>